<reference evidence="5" key="1">
    <citation type="submission" date="2025-08" db="UniProtKB">
        <authorList>
            <consortium name="RefSeq"/>
        </authorList>
    </citation>
    <scope>IDENTIFICATION</scope>
</reference>
<accession>A0A6I9TE06</accession>
<dbReference type="FunCoup" id="A0A6I9TE06">
    <property type="interactions" value="674"/>
</dbReference>
<proteinExistence type="predicted"/>
<dbReference type="AlphaFoldDB" id="A0A6I9TE06"/>
<feature type="region of interest" description="Disordered" evidence="2">
    <location>
        <begin position="480"/>
        <end position="499"/>
    </location>
</feature>
<name>A0A6I9TE06_SESIN</name>
<feature type="region of interest" description="Disordered" evidence="2">
    <location>
        <begin position="167"/>
        <end position="189"/>
    </location>
</feature>
<feature type="compositionally biased region" description="Basic and acidic residues" evidence="2">
    <location>
        <begin position="30"/>
        <end position="45"/>
    </location>
</feature>
<dbReference type="InParanoid" id="A0A6I9TE06"/>
<dbReference type="PANTHER" id="PTHR35490">
    <property type="entry name" value="BACTERIOPHAGE N4 ADSORPTION B PROTEIN"/>
    <property type="match status" value="1"/>
</dbReference>
<dbReference type="GeneID" id="105165773"/>
<dbReference type="Proteomes" id="UP000504604">
    <property type="component" value="Linkage group LG6"/>
</dbReference>
<evidence type="ECO:0000256" key="1">
    <source>
        <dbReference type="SAM" id="Coils"/>
    </source>
</evidence>
<keyword evidence="3" id="KW-1133">Transmembrane helix</keyword>
<dbReference type="Gramene" id="SIN_1022203.t">
    <property type="protein sequence ID" value="SIN_1022203.t"/>
    <property type="gene ID" value="SIN_1022203"/>
</dbReference>
<evidence type="ECO:0000313" key="4">
    <source>
        <dbReference type="Proteomes" id="UP000504604"/>
    </source>
</evidence>
<keyword evidence="4" id="KW-1185">Reference proteome</keyword>
<dbReference type="KEGG" id="sind:105165773"/>
<feature type="transmembrane region" description="Helical" evidence="3">
    <location>
        <begin position="456"/>
        <end position="477"/>
    </location>
</feature>
<dbReference type="RefSeq" id="XP_011083202.1">
    <property type="nucleotide sequence ID" value="XM_011084900.2"/>
</dbReference>
<evidence type="ECO:0000256" key="2">
    <source>
        <dbReference type="SAM" id="MobiDB-lite"/>
    </source>
</evidence>
<dbReference type="OrthoDB" id="1923043at2759"/>
<sequence>MPTFTAIALDRLIEPGAAKSMSTLSNSLDPRLERSHSTPNSREESGLDSSSAKLERRDSIPPNRKWERGVSVPPIVKQEKPITIPSNLKHDRRNGASTTTVSIVDKKYHWTQISPALYATPESTPLPDSPSSFPPSPYIINHKRRGPRLIKSFSEDDVVTHKQVTDEIKADDNGNTAENDLASVSSDDASVPREVLDSTMNDDIKPFGARDANGKHLNGVCNDGHGSSNMERGPVGQINVAKSVAFNLQQDGDVDDLVEPHDSMSAKSIGENEGNVVAERSWNSTTPMTEFYDAWEELSSESGPQHLTPDIETELREIRLSLLMEIEKRKQAEETLNNMRNQWQRIREQLSLVGLTLPVDPTTLSEGEEPADPAADVCQQVHLVRFVSFSIGRGAAKAEVETETEAQVKLKNSEIARLWDRLHYYEAVNQEMSQRNQEIVETARRLRQRRKRRQKWVWGSIAAAVTLGSAVLAYSYFHSGKGSPSQSTSDAPQVDRKPN</sequence>
<feature type="compositionally biased region" description="Basic and acidic residues" evidence="2">
    <location>
        <begin position="53"/>
        <end position="68"/>
    </location>
</feature>
<protein>
    <submittedName>
        <fullName evidence="5">Uncharacterized protein LOC105165773</fullName>
    </submittedName>
</protein>
<keyword evidence="3" id="KW-0812">Transmembrane</keyword>
<keyword evidence="1" id="KW-0175">Coiled coil</keyword>
<feature type="region of interest" description="Disordered" evidence="2">
    <location>
        <begin position="21"/>
        <end position="71"/>
    </location>
</feature>
<gene>
    <name evidence="5" type="primary">LOC105165773</name>
</gene>
<organism evidence="4 5">
    <name type="scientific">Sesamum indicum</name>
    <name type="common">Oriental sesame</name>
    <name type="synonym">Sesamum orientale</name>
    <dbReference type="NCBI Taxonomy" id="4182"/>
    <lineage>
        <taxon>Eukaryota</taxon>
        <taxon>Viridiplantae</taxon>
        <taxon>Streptophyta</taxon>
        <taxon>Embryophyta</taxon>
        <taxon>Tracheophyta</taxon>
        <taxon>Spermatophyta</taxon>
        <taxon>Magnoliopsida</taxon>
        <taxon>eudicotyledons</taxon>
        <taxon>Gunneridae</taxon>
        <taxon>Pentapetalae</taxon>
        <taxon>asterids</taxon>
        <taxon>lamiids</taxon>
        <taxon>Lamiales</taxon>
        <taxon>Pedaliaceae</taxon>
        <taxon>Sesamum</taxon>
    </lineage>
</organism>
<dbReference type="PANTHER" id="PTHR35490:SF2">
    <property type="entry name" value="BACTERIOPHAGE N4 ADSORPTION B PROTEIN"/>
    <property type="match status" value="1"/>
</dbReference>
<evidence type="ECO:0000313" key="5">
    <source>
        <dbReference type="RefSeq" id="XP_011083202.1"/>
    </source>
</evidence>
<feature type="compositionally biased region" description="Polar residues" evidence="2">
    <location>
        <begin position="482"/>
        <end position="491"/>
    </location>
</feature>
<evidence type="ECO:0000256" key="3">
    <source>
        <dbReference type="SAM" id="Phobius"/>
    </source>
</evidence>
<feature type="coiled-coil region" evidence="1">
    <location>
        <begin position="322"/>
        <end position="349"/>
    </location>
</feature>
<keyword evidence="3" id="KW-0472">Membrane</keyword>